<proteinExistence type="predicted"/>
<dbReference type="EMBL" id="FRBK01000009">
    <property type="protein sequence ID" value="SHM23940.1"/>
    <property type="molecule type" value="Genomic_DNA"/>
</dbReference>
<comment type="caution">
    <text evidence="1">The sequence shown here is derived from an EMBL/GenBank/DDBJ whole genome shotgun (WGS) entry which is preliminary data.</text>
</comment>
<organism evidence="1 2">
    <name type="scientific">Streptomyces yunnanensis</name>
    <dbReference type="NCBI Taxonomy" id="156453"/>
    <lineage>
        <taxon>Bacteria</taxon>
        <taxon>Bacillati</taxon>
        <taxon>Actinomycetota</taxon>
        <taxon>Actinomycetes</taxon>
        <taxon>Kitasatosporales</taxon>
        <taxon>Streptomycetaceae</taxon>
        <taxon>Streptomyces</taxon>
    </lineage>
</organism>
<protein>
    <submittedName>
        <fullName evidence="1">Uncharacterized protein</fullName>
    </submittedName>
</protein>
<evidence type="ECO:0000313" key="2">
    <source>
        <dbReference type="Proteomes" id="UP000184388"/>
    </source>
</evidence>
<accession>A0A9X8MXZ0</accession>
<dbReference type="Proteomes" id="UP000184388">
    <property type="component" value="Unassembled WGS sequence"/>
</dbReference>
<gene>
    <name evidence="1" type="ORF">SAMN05216268_109216</name>
</gene>
<name>A0A9X8MXZ0_9ACTN</name>
<sequence length="53" mass="5929">MIDSSRQEAAPARRVDPAIAEAVERQTRTMDDQFRHAPWAAGRYLYAPTAALV</sequence>
<evidence type="ECO:0000313" key="1">
    <source>
        <dbReference type="EMBL" id="SHM23940.1"/>
    </source>
</evidence>
<reference evidence="2" key="1">
    <citation type="submission" date="2016-11" db="EMBL/GenBank/DDBJ databases">
        <authorList>
            <person name="Jaros S."/>
            <person name="Januszkiewicz K."/>
            <person name="Wedrychowicz H."/>
        </authorList>
    </citation>
    <scope>NUCLEOTIDE SEQUENCE [LARGE SCALE GENOMIC DNA]</scope>
    <source>
        <strain evidence="2">CGMCC 4.3555</strain>
    </source>
</reference>
<dbReference type="AlphaFoldDB" id="A0A9X8MXZ0"/>